<dbReference type="Pfam" id="PF07491">
    <property type="entry name" value="PPI_Ypi1"/>
    <property type="match status" value="1"/>
</dbReference>
<keyword evidence="5" id="KW-1185">Reference proteome</keyword>
<dbReference type="SUPFAM" id="SSF89796">
    <property type="entry name" value="CoA-transferase family III (CaiB/BaiF)"/>
    <property type="match status" value="1"/>
</dbReference>
<dbReference type="Gene3D" id="3.30.1540.10">
    <property type="entry name" value="formyl-coa transferase, domain 3"/>
    <property type="match status" value="1"/>
</dbReference>
<dbReference type="InterPro" id="IPR011107">
    <property type="entry name" value="PPI_Ypi1"/>
</dbReference>
<feature type="compositionally biased region" description="Pro residues" evidence="3">
    <location>
        <begin position="493"/>
        <end position="507"/>
    </location>
</feature>
<dbReference type="PANTHER" id="PTHR48207:SF3">
    <property type="entry name" value="SUCCINATE--HYDROXYMETHYLGLUTARATE COA-TRANSFERASE"/>
    <property type="match status" value="1"/>
</dbReference>
<dbReference type="InterPro" id="IPR044855">
    <property type="entry name" value="CoA-Trfase_III_dom3_sf"/>
</dbReference>
<evidence type="ECO:0000313" key="5">
    <source>
        <dbReference type="Proteomes" id="UP001307889"/>
    </source>
</evidence>
<evidence type="ECO:0000256" key="3">
    <source>
        <dbReference type="SAM" id="MobiDB-lite"/>
    </source>
</evidence>
<dbReference type="InterPro" id="IPR050483">
    <property type="entry name" value="CoA-transferase_III_domain"/>
</dbReference>
<sequence>MNRDFRALRAIRSLGIKSVRFLSHGAGALDDVHVLDLSRIAAGPFCSMILGDMGATVYKVESVGGGDETRRWPPDVGTPQDGITAYFGSVNRNKRSICVDFKTKEGLEIVRSLAIKCDVLLENFIPGKLDKLGLGYEKMSLANPRLIYCSITGYGNHGPYKDRPGYDNIAAAVGGLMHITGPPGGDPVKVGVAVTDLATGLYAHGAILAALLHRTNTGKGQKIDVNLLSTQVACLINIGSNFLNCGKEAIRWGTQHESIVPYQAFRTIDGYIHLGTGSDAQFQALCGIIGRQELAEDDRFKTNAARVQNRGALIGELEPVFLSKSNDEVLRLLEGAPFPYGPINNMQQVFNDPHVKAIGLVKEVQLQSGSPFKMVGPPVEYSGMDNSIKLPPPVRGQHTVEILSKDLGYSDDKIAQLFKAKDVRSIKLTLKKPKREKQVKWTSETVDNENLNRKKSKCCCIYEKPRNFGESSSEDEGECENCFGHVELKKKPTPPTTPPSEVPTPEP</sequence>
<dbReference type="EMBL" id="AP028909">
    <property type="protein sequence ID" value="BES89163.1"/>
    <property type="molecule type" value="Genomic_DNA"/>
</dbReference>
<evidence type="ECO:0000313" key="4">
    <source>
        <dbReference type="EMBL" id="BES89163.1"/>
    </source>
</evidence>
<evidence type="ECO:0000256" key="2">
    <source>
        <dbReference type="ARBA" id="ARBA00022679"/>
    </source>
</evidence>
<name>A0ABN7AAW8_9HEMI</name>
<dbReference type="PANTHER" id="PTHR48207">
    <property type="entry name" value="SUCCINATE--HYDROXYMETHYLGLUTARATE COA-TRANSFERASE"/>
    <property type="match status" value="1"/>
</dbReference>
<proteinExistence type="inferred from homology"/>
<accession>A0ABN7AAW8</accession>
<dbReference type="Proteomes" id="UP001307889">
    <property type="component" value="Chromosome 1"/>
</dbReference>
<dbReference type="InterPro" id="IPR003673">
    <property type="entry name" value="CoA-Trfase_fam_III"/>
</dbReference>
<comment type="similarity">
    <text evidence="1">Belongs to the CoA-transferase III family.</text>
</comment>
<dbReference type="Pfam" id="PF02515">
    <property type="entry name" value="CoA_transf_3"/>
    <property type="match status" value="1"/>
</dbReference>
<evidence type="ECO:0000256" key="1">
    <source>
        <dbReference type="ARBA" id="ARBA00008383"/>
    </source>
</evidence>
<reference evidence="4 5" key="1">
    <citation type="submission" date="2023-09" db="EMBL/GenBank/DDBJ databases">
        <title>Nesidiocoris tenuis whole genome shotgun sequence.</title>
        <authorList>
            <person name="Shibata T."/>
            <person name="Shimoda M."/>
            <person name="Kobayashi T."/>
            <person name="Uehara T."/>
        </authorList>
    </citation>
    <scope>NUCLEOTIDE SEQUENCE [LARGE SCALE GENOMIC DNA]</scope>
    <source>
        <strain evidence="4 5">Japan</strain>
    </source>
</reference>
<protein>
    <submittedName>
        <fullName evidence="4">CoA-transferase family III</fullName>
    </submittedName>
</protein>
<keyword evidence="2" id="KW-0808">Transferase</keyword>
<dbReference type="Gene3D" id="3.40.50.10540">
    <property type="entry name" value="Crotonobetainyl-coa:carnitine coa-transferase, domain 1"/>
    <property type="match status" value="1"/>
</dbReference>
<gene>
    <name evidence="4" type="ORF">NTJ_01968</name>
</gene>
<feature type="region of interest" description="Disordered" evidence="3">
    <location>
        <begin position="485"/>
        <end position="507"/>
    </location>
</feature>
<organism evidence="4 5">
    <name type="scientific">Nesidiocoris tenuis</name>
    <dbReference type="NCBI Taxonomy" id="355587"/>
    <lineage>
        <taxon>Eukaryota</taxon>
        <taxon>Metazoa</taxon>
        <taxon>Ecdysozoa</taxon>
        <taxon>Arthropoda</taxon>
        <taxon>Hexapoda</taxon>
        <taxon>Insecta</taxon>
        <taxon>Pterygota</taxon>
        <taxon>Neoptera</taxon>
        <taxon>Paraneoptera</taxon>
        <taxon>Hemiptera</taxon>
        <taxon>Heteroptera</taxon>
        <taxon>Panheteroptera</taxon>
        <taxon>Cimicomorpha</taxon>
        <taxon>Miridae</taxon>
        <taxon>Dicyphina</taxon>
        <taxon>Nesidiocoris</taxon>
    </lineage>
</organism>
<dbReference type="InterPro" id="IPR023606">
    <property type="entry name" value="CoA-Trfase_III_dom_1_sf"/>
</dbReference>